<dbReference type="EMBL" id="BGPR01008243">
    <property type="protein sequence ID" value="GBN32474.1"/>
    <property type="molecule type" value="Genomic_DNA"/>
</dbReference>
<evidence type="ECO:0000313" key="1">
    <source>
        <dbReference type="EMBL" id="GBN32474.1"/>
    </source>
</evidence>
<protein>
    <submittedName>
        <fullName evidence="1">Uncharacterized protein</fullName>
    </submittedName>
</protein>
<accession>A0A4Y2N1H6</accession>
<proteinExistence type="predicted"/>
<gene>
    <name evidence="1" type="ORF">AVEN_22401_1</name>
</gene>
<reference evidence="1 2" key="1">
    <citation type="journal article" date="2019" name="Sci. Rep.">
        <title>Orb-weaving spider Araneus ventricosus genome elucidates the spidroin gene catalogue.</title>
        <authorList>
            <person name="Kono N."/>
            <person name="Nakamura H."/>
            <person name="Ohtoshi R."/>
            <person name="Moran D.A.P."/>
            <person name="Shinohara A."/>
            <person name="Yoshida Y."/>
            <person name="Fujiwara M."/>
            <person name="Mori M."/>
            <person name="Tomita M."/>
            <person name="Arakawa K."/>
        </authorList>
    </citation>
    <scope>NUCLEOTIDE SEQUENCE [LARGE SCALE GENOMIC DNA]</scope>
</reference>
<sequence>MHSEGRVTQLLMPIKLDIRGHSNFQPIHLGGLSIEAPCKPLITLPECLIMLTPTAMKTSDIPTNYLQEINQGKDECNIHVIHSKDTSTLQHGYVFIQLLMHAADK</sequence>
<organism evidence="1 2">
    <name type="scientific">Araneus ventricosus</name>
    <name type="common">Orbweaver spider</name>
    <name type="synonym">Epeira ventricosa</name>
    <dbReference type="NCBI Taxonomy" id="182803"/>
    <lineage>
        <taxon>Eukaryota</taxon>
        <taxon>Metazoa</taxon>
        <taxon>Ecdysozoa</taxon>
        <taxon>Arthropoda</taxon>
        <taxon>Chelicerata</taxon>
        <taxon>Arachnida</taxon>
        <taxon>Araneae</taxon>
        <taxon>Araneomorphae</taxon>
        <taxon>Entelegynae</taxon>
        <taxon>Araneoidea</taxon>
        <taxon>Araneidae</taxon>
        <taxon>Araneus</taxon>
    </lineage>
</organism>
<evidence type="ECO:0000313" key="2">
    <source>
        <dbReference type="Proteomes" id="UP000499080"/>
    </source>
</evidence>
<dbReference type="Proteomes" id="UP000499080">
    <property type="component" value="Unassembled WGS sequence"/>
</dbReference>
<name>A0A4Y2N1H6_ARAVE</name>
<keyword evidence="2" id="KW-1185">Reference proteome</keyword>
<dbReference type="AlphaFoldDB" id="A0A4Y2N1H6"/>
<comment type="caution">
    <text evidence="1">The sequence shown here is derived from an EMBL/GenBank/DDBJ whole genome shotgun (WGS) entry which is preliminary data.</text>
</comment>